<reference evidence="2 3" key="2">
    <citation type="submission" date="2020-03" db="EMBL/GenBank/DDBJ databases">
        <authorList>
            <person name="Ichikawa N."/>
            <person name="Kimura A."/>
            <person name="Kitahashi Y."/>
            <person name="Uohara A."/>
        </authorList>
    </citation>
    <scope>NUCLEOTIDE SEQUENCE [LARGE SCALE GENOMIC DNA]</scope>
    <source>
        <strain evidence="2 3">NBRC 108639</strain>
    </source>
</reference>
<comment type="caution">
    <text evidence="2">The sequence shown here is derived from an EMBL/GenBank/DDBJ whole genome shotgun (WGS) entry which is preliminary data.</text>
</comment>
<keyword evidence="3" id="KW-1185">Reference proteome</keyword>
<feature type="transmembrane region" description="Helical" evidence="1">
    <location>
        <begin position="266"/>
        <end position="285"/>
    </location>
</feature>
<keyword evidence="1" id="KW-1133">Transmembrane helix</keyword>
<organism evidence="2 3">
    <name type="scientific">Phytohabitans houttuyneae</name>
    <dbReference type="NCBI Taxonomy" id="1076126"/>
    <lineage>
        <taxon>Bacteria</taxon>
        <taxon>Bacillati</taxon>
        <taxon>Actinomycetota</taxon>
        <taxon>Actinomycetes</taxon>
        <taxon>Micromonosporales</taxon>
        <taxon>Micromonosporaceae</taxon>
    </lineage>
</organism>
<evidence type="ECO:0000256" key="1">
    <source>
        <dbReference type="SAM" id="Phobius"/>
    </source>
</evidence>
<feature type="transmembrane region" description="Helical" evidence="1">
    <location>
        <begin position="322"/>
        <end position="341"/>
    </location>
</feature>
<accession>A0A6V8KKR5</accession>
<dbReference type="EMBL" id="BLPF01000004">
    <property type="protein sequence ID" value="GFJ85772.1"/>
    <property type="molecule type" value="Genomic_DNA"/>
</dbReference>
<dbReference type="AlphaFoldDB" id="A0A6V8KKR5"/>
<feature type="transmembrane region" description="Helical" evidence="1">
    <location>
        <begin position="6"/>
        <end position="22"/>
    </location>
</feature>
<dbReference type="Proteomes" id="UP000482800">
    <property type="component" value="Unassembled WGS sequence"/>
</dbReference>
<gene>
    <name evidence="2" type="ORF">Phou_099520</name>
</gene>
<feature type="transmembrane region" description="Helical" evidence="1">
    <location>
        <begin position="294"/>
        <end position="316"/>
    </location>
</feature>
<feature type="transmembrane region" description="Helical" evidence="1">
    <location>
        <begin position="173"/>
        <end position="195"/>
    </location>
</feature>
<keyword evidence="1" id="KW-0812">Transmembrane</keyword>
<reference evidence="2 3" key="1">
    <citation type="submission" date="2020-03" db="EMBL/GenBank/DDBJ databases">
        <title>Whole genome shotgun sequence of Phytohabitans houttuyneae NBRC 108639.</title>
        <authorList>
            <person name="Komaki H."/>
            <person name="Tamura T."/>
        </authorList>
    </citation>
    <scope>NUCLEOTIDE SEQUENCE [LARGE SCALE GENOMIC DNA]</scope>
    <source>
        <strain evidence="2 3">NBRC 108639</strain>
    </source>
</reference>
<sequence length="369" mass="40409">MTGETALFVVVVGARFLVPLLIPRFPLPAVLAALVLDAADQSIFQAFGYDPPGYQGYDKAMDMYYLAIAYLSTMRNWASLPALQVAAFLYFYRLAGVVAFELTQWRGLLLIFPNTFEYFFIAYEVVRLRRNPARYGMRAWITVAAVIWIFVKLPQEYWIHIAQLDFTDTLAAYPWFGPLIAVALVAAALVVWFVIRPRLPAPDWRWRVAADPLPAGLATAAGRDRWIVAHGRFLSLATLEKVVLVGCLSVIYGRVLPDRQSTDGELFLGVAAFVCANAAISLWAARAGRGRDSILAAFGVRVLINVGLVVLADWLLGRGDGGLNLGNALFFILLLSLITLLDDRYRPIQEARTAGAGAAGAPGAPATVS</sequence>
<feature type="transmembrane region" description="Helical" evidence="1">
    <location>
        <begin position="233"/>
        <end position="254"/>
    </location>
</feature>
<evidence type="ECO:0000313" key="3">
    <source>
        <dbReference type="Proteomes" id="UP000482800"/>
    </source>
</evidence>
<dbReference type="RefSeq" id="WP_173071010.1">
    <property type="nucleotide sequence ID" value="NZ_BAABGO010000002.1"/>
</dbReference>
<name>A0A6V8KKR5_9ACTN</name>
<proteinExistence type="predicted"/>
<feature type="transmembrane region" description="Helical" evidence="1">
    <location>
        <begin position="135"/>
        <end position="153"/>
    </location>
</feature>
<keyword evidence="1" id="KW-0472">Membrane</keyword>
<protein>
    <submittedName>
        <fullName evidence="2">Uncharacterized protein</fullName>
    </submittedName>
</protein>
<evidence type="ECO:0000313" key="2">
    <source>
        <dbReference type="EMBL" id="GFJ85772.1"/>
    </source>
</evidence>
<feature type="transmembrane region" description="Helical" evidence="1">
    <location>
        <begin position="64"/>
        <end position="92"/>
    </location>
</feature>